<dbReference type="KEGG" id="kdj:28969014"/>
<dbReference type="Proteomes" id="UP000078595">
    <property type="component" value="Chromosome 6"/>
</dbReference>
<dbReference type="RefSeq" id="XP_018262299.1">
    <property type="nucleotide sequence ID" value="XM_018408608.1"/>
</dbReference>
<dbReference type="EMBL" id="KI894032">
    <property type="protein sequence ID" value="OBR84457.1"/>
    <property type="molecule type" value="Genomic_DNA"/>
</dbReference>
<dbReference type="AlphaFoldDB" id="A0A1A6A321"/>
<evidence type="ECO:0000313" key="2">
    <source>
        <dbReference type="EMBL" id="WWC62640.1"/>
    </source>
</evidence>
<sequence>MSFVRPATASLRLSAPRAVTRPRALPKRVTPLSSASTSRAFRRTYATEIPSGPEPSTTHNTLLLAVLASVLGVGIGGYFYLKPIVNVAHIAHQGVNSAKENASQLSTGLSTYAQAVLPPGAFALYKALDSQEGGIAAFLSKLKGKDLDGALDELKNVGGDDAKKVIEKIQAKVKDAKGKIENVDWKSLATELKDDLPASAQGLIAVIAGNIPSNLKDLKDFDFDSLIKKAKDIGGDQLKQVEETASKIYKEVEKQRKEGKDTADAFLKGLKDAAPADVDSLIKQLKEAASKAGLPADTAEAWLKSKAKDGKVDAEALAKQLEGKLKDAAQYIPGEPKDLIKQVDQLSPSLAKLLQQALQQADIVDEKGNKKKQ</sequence>
<evidence type="ECO:0000313" key="3">
    <source>
        <dbReference type="Proteomes" id="UP000078595"/>
    </source>
</evidence>
<keyword evidence="3" id="KW-1185">Reference proteome</keyword>
<gene>
    <name evidence="1" type="ORF">I303_05315</name>
    <name evidence="2" type="ORF">I303_105237</name>
</gene>
<dbReference type="OrthoDB" id="2562097at2759"/>
<accession>A0A1A6A321</accession>
<reference evidence="2" key="2">
    <citation type="submission" date="2013-07" db="EMBL/GenBank/DDBJ databases">
        <authorList>
            <consortium name="The Broad Institute Genome Sequencing Platform"/>
            <person name="Cuomo C."/>
            <person name="Litvintseva A."/>
            <person name="Chen Y."/>
            <person name="Heitman J."/>
            <person name="Sun S."/>
            <person name="Springer D."/>
            <person name="Dromer F."/>
            <person name="Young S.K."/>
            <person name="Zeng Q."/>
            <person name="Gargeya S."/>
            <person name="Fitzgerald M."/>
            <person name="Abouelleil A."/>
            <person name="Alvarado L."/>
            <person name="Berlin A.M."/>
            <person name="Chapman S.B."/>
            <person name="Dewar J."/>
            <person name="Goldberg J."/>
            <person name="Griggs A."/>
            <person name="Gujja S."/>
            <person name="Hansen M."/>
            <person name="Howarth C."/>
            <person name="Imamovic A."/>
            <person name="Larimer J."/>
            <person name="McCowan C."/>
            <person name="Murphy C."/>
            <person name="Pearson M."/>
            <person name="Priest M."/>
            <person name="Roberts A."/>
            <person name="Saif S."/>
            <person name="Shea T."/>
            <person name="Sykes S."/>
            <person name="Wortman J."/>
            <person name="Nusbaum C."/>
            <person name="Birren B."/>
        </authorList>
    </citation>
    <scope>NUCLEOTIDE SEQUENCE</scope>
    <source>
        <strain evidence="2">CBS 10117</strain>
    </source>
</reference>
<dbReference type="EMBL" id="CP144535">
    <property type="protein sequence ID" value="WWC62640.1"/>
    <property type="molecule type" value="Genomic_DNA"/>
</dbReference>
<organism evidence="1">
    <name type="scientific">Kwoniella dejecticola CBS 10117</name>
    <dbReference type="NCBI Taxonomy" id="1296121"/>
    <lineage>
        <taxon>Eukaryota</taxon>
        <taxon>Fungi</taxon>
        <taxon>Dikarya</taxon>
        <taxon>Basidiomycota</taxon>
        <taxon>Agaricomycotina</taxon>
        <taxon>Tremellomycetes</taxon>
        <taxon>Tremellales</taxon>
        <taxon>Cryptococcaceae</taxon>
        <taxon>Kwoniella</taxon>
    </lineage>
</organism>
<evidence type="ECO:0000313" key="1">
    <source>
        <dbReference type="EMBL" id="OBR84457.1"/>
    </source>
</evidence>
<reference evidence="1" key="1">
    <citation type="submission" date="2013-07" db="EMBL/GenBank/DDBJ databases">
        <title>The Genome Sequence of Cryptococcus dejecticola CBS10117.</title>
        <authorList>
            <consortium name="The Broad Institute Genome Sequencing Platform"/>
            <person name="Cuomo C."/>
            <person name="Litvintseva A."/>
            <person name="Chen Y."/>
            <person name="Heitman J."/>
            <person name="Sun S."/>
            <person name="Springer D."/>
            <person name="Dromer F."/>
            <person name="Young S.K."/>
            <person name="Zeng Q."/>
            <person name="Gargeya S."/>
            <person name="Fitzgerald M."/>
            <person name="Abouelleil A."/>
            <person name="Alvarado L."/>
            <person name="Berlin A.M."/>
            <person name="Chapman S.B."/>
            <person name="Dewar J."/>
            <person name="Goldberg J."/>
            <person name="Griggs A."/>
            <person name="Gujja S."/>
            <person name="Hansen M."/>
            <person name="Howarth C."/>
            <person name="Imamovic A."/>
            <person name="Larimer J."/>
            <person name="McCowan C."/>
            <person name="Murphy C."/>
            <person name="Pearson M."/>
            <person name="Priest M."/>
            <person name="Roberts A."/>
            <person name="Saif S."/>
            <person name="Shea T."/>
            <person name="Sykes S."/>
            <person name="Wortman J."/>
            <person name="Nusbaum C."/>
            <person name="Birren B."/>
        </authorList>
    </citation>
    <scope>NUCLEOTIDE SEQUENCE [LARGE SCALE GENOMIC DNA]</scope>
    <source>
        <strain evidence="1">CBS 10117</strain>
    </source>
</reference>
<dbReference type="GeneID" id="28969014"/>
<dbReference type="VEuPathDB" id="FungiDB:I303_05315"/>
<reference evidence="2" key="3">
    <citation type="submission" date="2024-02" db="EMBL/GenBank/DDBJ databases">
        <title>Comparative genomics of Cryptococcus and Kwoniella reveals pathogenesis evolution and contrasting modes of karyotype evolution via chromosome fusion or intercentromeric recombination.</title>
        <authorList>
            <person name="Coelho M.A."/>
            <person name="David-Palma M."/>
            <person name="Shea T."/>
            <person name="Bowers K."/>
            <person name="McGinley-Smith S."/>
            <person name="Mohammad A.W."/>
            <person name="Gnirke A."/>
            <person name="Yurkov A.M."/>
            <person name="Nowrousian M."/>
            <person name="Sun S."/>
            <person name="Cuomo C.A."/>
            <person name="Heitman J."/>
        </authorList>
    </citation>
    <scope>NUCLEOTIDE SEQUENCE</scope>
    <source>
        <strain evidence="2">CBS 10117</strain>
    </source>
</reference>
<protein>
    <submittedName>
        <fullName evidence="1">Uncharacterized protein</fullName>
    </submittedName>
</protein>
<name>A0A1A6A321_9TREE</name>
<proteinExistence type="predicted"/>